<sequence>MKKREDLFGEFVFFLEIELLDGSFLTTRRAAANPSKVSFFISSETQPDLTSLEEDDWSHYELPFAKAKSLLDGYLDLRDIDPWKFRNVIGYFLRMQGDYDNVFKLQRHAGGDKDWKPILARILGLDDAIFTERYELKADIEMKAALLAAAERDAQDSEEDPEKIGALIQLRELEVRRMQDELNSFDFEGFDADKTSAIVDRIDARIAELNQTRYTLSHTVSELERGLKVDSISFDPQKAETLFEEAGVSFPEQVKVDFDQLIAFNRAITEERSSYIREELTSTKKEIADIVEELRHLNAQRKENLQYLRSEDVFEKYRTLSAEVAKTAAEVDLLHRQHNTLSNIQNKRRELREAKAHYAELQGKAEEALREAGQDRSSLLFKTREYFSGQIKDILRRDAILSVTLNGEGNLEFRTDFVDGNELSTSEADGTSFKKLLCVAFDLAIARAHLDGAFPRFVFHDGVFELLDPRPKQNLLNSIRGYTQLGIQSIITVMDFDLPKSDSSEPTVLDSEIVLRLHDDGEKGRLFHFQSW</sequence>
<keyword evidence="4" id="KW-1185">Reference proteome</keyword>
<evidence type="ECO:0000256" key="1">
    <source>
        <dbReference type="SAM" id="Coils"/>
    </source>
</evidence>
<dbReference type="InterPro" id="IPR018760">
    <property type="entry name" value="DUF2326"/>
</dbReference>
<evidence type="ECO:0000313" key="3">
    <source>
        <dbReference type="EMBL" id="PSL19290.1"/>
    </source>
</evidence>
<reference evidence="3 4" key="1">
    <citation type="submission" date="2018-03" db="EMBL/GenBank/DDBJ databases">
        <title>Genomic Encyclopedia of Archaeal and Bacterial Type Strains, Phase II (KMG-II): from individual species to whole genera.</title>
        <authorList>
            <person name="Goeker M."/>
        </authorList>
    </citation>
    <scope>NUCLEOTIDE SEQUENCE [LARGE SCALE GENOMIC DNA]</scope>
    <source>
        <strain evidence="3 4">DSM 100673</strain>
    </source>
</reference>
<evidence type="ECO:0000313" key="4">
    <source>
        <dbReference type="Proteomes" id="UP000240418"/>
    </source>
</evidence>
<evidence type="ECO:0000259" key="2">
    <source>
        <dbReference type="Pfam" id="PF10088"/>
    </source>
</evidence>
<dbReference type="Gene3D" id="3.40.50.300">
    <property type="entry name" value="P-loop containing nucleotide triphosphate hydrolases"/>
    <property type="match status" value="1"/>
</dbReference>
<dbReference type="InterPro" id="IPR027417">
    <property type="entry name" value="P-loop_NTPase"/>
</dbReference>
<protein>
    <submittedName>
        <fullName evidence="3">Uncharacterized protein YydD (DUF2326 family)</fullName>
    </submittedName>
</protein>
<gene>
    <name evidence="3" type="ORF">CLV88_1061</name>
</gene>
<accession>A0A2P8FC45</accession>
<proteinExistence type="predicted"/>
<feature type="domain" description="DUF2326" evidence="2">
    <location>
        <begin position="392"/>
        <end position="530"/>
    </location>
</feature>
<name>A0A2P8FC45_9RHOB</name>
<comment type="caution">
    <text evidence="3">The sequence shown here is derived from an EMBL/GenBank/DDBJ whole genome shotgun (WGS) entry which is preliminary data.</text>
</comment>
<dbReference type="AlphaFoldDB" id="A0A2P8FC45"/>
<feature type="coiled-coil region" evidence="1">
    <location>
        <begin position="334"/>
        <end position="371"/>
    </location>
</feature>
<dbReference type="Pfam" id="PF10088">
    <property type="entry name" value="DUF2326"/>
    <property type="match status" value="1"/>
</dbReference>
<dbReference type="EMBL" id="PYGJ01000006">
    <property type="protein sequence ID" value="PSL19290.1"/>
    <property type="molecule type" value="Genomic_DNA"/>
</dbReference>
<dbReference type="Proteomes" id="UP000240418">
    <property type="component" value="Unassembled WGS sequence"/>
</dbReference>
<keyword evidence="1" id="KW-0175">Coiled coil</keyword>
<organism evidence="3 4">
    <name type="scientific">Shimia abyssi</name>
    <dbReference type="NCBI Taxonomy" id="1662395"/>
    <lineage>
        <taxon>Bacteria</taxon>
        <taxon>Pseudomonadati</taxon>
        <taxon>Pseudomonadota</taxon>
        <taxon>Alphaproteobacteria</taxon>
        <taxon>Rhodobacterales</taxon>
        <taxon>Roseobacteraceae</taxon>
    </lineage>
</organism>